<name>A0A011NJH2_9PROT</name>
<accession>A0A011NJH2</accession>
<dbReference type="InterPro" id="IPR052943">
    <property type="entry name" value="TMTC_O-mannosyl-trnsfr"/>
</dbReference>
<dbReference type="PROSITE" id="PS50293">
    <property type="entry name" value="TPR_REGION"/>
    <property type="match status" value="1"/>
</dbReference>
<dbReference type="SUPFAM" id="SSF48452">
    <property type="entry name" value="TPR-like"/>
    <property type="match status" value="1"/>
</dbReference>
<feature type="repeat" description="TPR" evidence="1">
    <location>
        <begin position="123"/>
        <end position="156"/>
    </location>
</feature>
<feature type="domain" description="Methyltransferase type 11" evidence="2">
    <location>
        <begin position="293"/>
        <end position="387"/>
    </location>
</feature>
<organism evidence="3 4">
    <name type="scientific">Candidatus Accumulibacter adjunctus</name>
    <dbReference type="NCBI Taxonomy" id="1454001"/>
    <lineage>
        <taxon>Bacteria</taxon>
        <taxon>Pseudomonadati</taxon>
        <taxon>Pseudomonadota</taxon>
        <taxon>Betaproteobacteria</taxon>
        <taxon>Candidatus Accumulibacter</taxon>
    </lineage>
</organism>
<dbReference type="Pfam" id="PF13414">
    <property type="entry name" value="TPR_11"/>
    <property type="match status" value="1"/>
</dbReference>
<feature type="repeat" description="TPR" evidence="1">
    <location>
        <begin position="89"/>
        <end position="122"/>
    </location>
</feature>
<dbReference type="Gene3D" id="1.25.40.10">
    <property type="entry name" value="Tetratricopeptide repeat domain"/>
    <property type="match status" value="2"/>
</dbReference>
<feature type="repeat" description="TPR" evidence="1">
    <location>
        <begin position="157"/>
        <end position="190"/>
    </location>
</feature>
<sequence length="465" mass="50786">MGMPDSSSATAEAEAVSELSIPEAIVYATRLQRQRQLDGAEALYGRVLEAAPGHPDALHFLGLLRFQRGRPEEAVGLLLQAIAQAPDFPDFHGNLGNLYTALGRLAEAEESYRRAIALDPQRADFHNNLGVLYRVTGDQKRAEAELQRAVQLDPGHFRAYNNLGMLYAAQDKPQQAVEHYCRSITLMPEHPDGHKLLGLAYYTIGQVDEAAEVFRQWLLQQPDDPMARHMYAACSGRDVPPRAADDYIVQTFDSFAESFEEQLQTRLSYKAPELVVAALSRHLPPPARQFEVLDAGCGTGLCGPLIAAHAARLTGVDLSVGMLQRAEGKACYDRLYRIELTAFLDMPEQAEAWDVVLSADTLCYFGPLDGVFAAAGRALREGGWLAFSLEDGGERALATGHLINPHGRYAHSAGYVRKCLEDAGFVVLEMQSASLRTEGGRPVVGLIVVARAARVGGSEEKSRTS</sequence>
<dbReference type="Pfam" id="PF08241">
    <property type="entry name" value="Methyltransf_11"/>
    <property type="match status" value="1"/>
</dbReference>
<dbReference type="PANTHER" id="PTHR44809">
    <property type="match status" value="1"/>
</dbReference>
<keyword evidence="3" id="KW-0449">Lipoprotein</keyword>
<dbReference type="CDD" id="cd02440">
    <property type="entry name" value="AdoMet_MTases"/>
    <property type="match status" value="1"/>
</dbReference>
<keyword evidence="1" id="KW-0802">TPR repeat</keyword>
<evidence type="ECO:0000256" key="1">
    <source>
        <dbReference type="PROSITE-ProRule" id="PRU00339"/>
    </source>
</evidence>
<dbReference type="Pfam" id="PF14559">
    <property type="entry name" value="TPR_19"/>
    <property type="match status" value="2"/>
</dbReference>
<dbReference type="STRING" id="1454001.AW08_03669"/>
<reference evidence="3" key="1">
    <citation type="submission" date="2014-02" db="EMBL/GenBank/DDBJ databases">
        <title>Expanding our view of genomic diversity in Candidatus Accumulibacter clades.</title>
        <authorList>
            <person name="Skennerton C.T."/>
            <person name="Barr J.J."/>
            <person name="Slater F.R."/>
            <person name="Bond P.L."/>
            <person name="Tyson G.W."/>
        </authorList>
    </citation>
    <scope>NUCLEOTIDE SEQUENCE [LARGE SCALE GENOMIC DNA]</scope>
</reference>
<dbReference type="Proteomes" id="UP000020218">
    <property type="component" value="Unassembled WGS sequence"/>
</dbReference>
<proteinExistence type="predicted"/>
<dbReference type="InterPro" id="IPR011990">
    <property type="entry name" value="TPR-like_helical_dom_sf"/>
</dbReference>
<dbReference type="SMART" id="SM00028">
    <property type="entry name" value="TPR"/>
    <property type="match status" value="5"/>
</dbReference>
<evidence type="ECO:0000259" key="2">
    <source>
        <dbReference type="Pfam" id="PF08241"/>
    </source>
</evidence>
<evidence type="ECO:0000313" key="3">
    <source>
        <dbReference type="EMBL" id="EXI64480.1"/>
    </source>
</evidence>
<dbReference type="InterPro" id="IPR019734">
    <property type="entry name" value="TPR_rpt"/>
</dbReference>
<feature type="repeat" description="TPR" evidence="1">
    <location>
        <begin position="191"/>
        <end position="224"/>
    </location>
</feature>
<dbReference type="InterPro" id="IPR029063">
    <property type="entry name" value="SAM-dependent_MTases_sf"/>
</dbReference>
<dbReference type="InterPro" id="IPR013216">
    <property type="entry name" value="Methyltransf_11"/>
</dbReference>
<dbReference type="PROSITE" id="PS50005">
    <property type="entry name" value="TPR"/>
    <property type="match status" value="4"/>
</dbReference>
<comment type="caution">
    <text evidence="3">The sequence shown here is derived from an EMBL/GenBank/DDBJ whole genome shotgun (WGS) entry which is preliminary data.</text>
</comment>
<gene>
    <name evidence="3" type="ORF">AW08_03669</name>
</gene>
<keyword evidence="4" id="KW-1185">Reference proteome</keyword>
<dbReference type="AlphaFoldDB" id="A0A011NJH2"/>
<dbReference type="EMBL" id="JFAX01000034">
    <property type="protein sequence ID" value="EXI64480.1"/>
    <property type="molecule type" value="Genomic_DNA"/>
</dbReference>
<evidence type="ECO:0000313" key="4">
    <source>
        <dbReference type="Proteomes" id="UP000020218"/>
    </source>
</evidence>
<dbReference type="GO" id="GO:0008757">
    <property type="term" value="F:S-adenosylmethionine-dependent methyltransferase activity"/>
    <property type="evidence" value="ECO:0007669"/>
    <property type="project" value="InterPro"/>
</dbReference>
<dbReference type="PANTHER" id="PTHR44809:SF1">
    <property type="entry name" value="PROTEIN O-MANNOSYL-TRANSFERASE TMTC1"/>
    <property type="match status" value="1"/>
</dbReference>
<protein>
    <submittedName>
        <fullName evidence="3">Lipoprotein NlpI</fullName>
    </submittedName>
</protein>
<dbReference type="Gene3D" id="3.40.50.150">
    <property type="entry name" value="Vaccinia Virus protein VP39"/>
    <property type="match status" value="1"/>
</dbReference>
<dbReference type="PATRIC" id="fig|1454001.3.peg.3707"/>
<dbReference type="SUPFAM" id="SSF53335">
    <property type="entry name" value="S-adenosyl-L-methionine-dependent methyltransferases"/>
    <property type="match status" value="1"/>
</dbReference>